<dbReference type="GO" id="GO:0005886">
    <property type="term" value="C:plasma membrane"/>
    <property type="evidence" value="ECO:0007669"/>
    <property type="project" value="UniProtKB-SubCell"/>
</dbReference>
<evidence type="ECO:0000256" key="3">
    <source>
        <dbReference type="ARBA" id="ARBA00022989"/>
    </source>
</evidence>
<comment type="subcellular location">
    <subcellularLocation>
        <location evidence="1">Cell membrane</location>
        <topology evidence="1">Multi-pass membrane protein</topology>
    </subcellularLocation>
</comment>
<dbReference type="SUPFAM" id="SSF103473">
    <property type="entry name" value="MFS general substrate transporter"/>
    <property type="match status" value="1"/>
</dbReference>
<accession>A0A8J3EW14</accession>
<feature type="transmembrane region" description="Helical" evidence="5">
    <location>
        <begin position="83"/>
        <end position="110"/>
    </location>
</feature>
<feature type="transmembrane region" description="Helical" evidence="5">
    <location>
        <begin position="172"/>
        <end position="195"/>
    </location>
</feature>
<dbReference type="Proteomes" id="UP000650511">
    <property type="component" value="Unassembled WGS sequence"/>
</dbReference>
<dbReference type="OrthoDB" id="7030876at2"/>
<dbReference type="GO" id="GO:0022857">
    <property type="term" value="F:transmembrane transporter activity"/>
    <property type="evidence" value="ECO:0007669"/>
    <property type="project" value="InterPro"/>
</dbReference>
<dbReference type="InterPro" id="IPR020846">
    <property type="entry name" value="MFS_dom"/>
</dbReference>
<feature type="domain" description="Major facilitator superfamily (MFS) profile" evidence="6">
    <location>
        <begin position="16"/>
        <end position="397"/>
    </location>
</feature>
<dbReference type="Pfam" id="PF07690">
    <property type="entry name" value="MFS_1"/>
    <property type="match status" value="1"/>
</dbReference>
<name>A0A8J3EW14_9ACTN</name>
<dbReference type="Gene3D" id="1.20.1250.20">
    <property type="entry name" value="MFS general substrate transporter like domains"/>
    <property type="match status" value="1"/>
</dbReference>
<evidence type="ECO:0000313" key="7">
    <source>
        <dbReference type="EMBL" id="GGI02383.1"/>
    </source>
</evidence>
<dbReference type="InterPro" id="IPR011701">
    <property type="entry name" value="MFS"/>
</dbReference>
<feature type="transmembrane region" description="Helical" evidence="5">
    <location>
        <begin position="250"/>
        <end position="271"/>
    </location>
</feature>
<evidence type="ECO:0000256" key="2">
    <source>
        <dbReference type="ARBA" id="ARBA00022692"/>
    </source>
</evidence>
<evidence type="ECO:0000256" key="1">
    <source>
        <dbReference type="ARBA" id="ARBA00004651"/>
    </source>
</evidence>
<feature type="transmembrane region" description="Helical" evidence="5">
    <location>
        <begin position="216"/>
        <end position="238"/>
    </location>
</feature>
<dbReference type="PANTHER" id="PTHR23527:SF1">
    <property type="entry name" value="BLL3282 PROTEIN"/>
    <property type="match status" value="1"/>
</dbReference>
<dbReference type="EMBL" id="BMHA01000001">
    <property type="protein sequence ID" value="GGI02383.1"/>
    <property type="molecule type" value="Genomic_DNA"/>
</dbReference>
<evidence type="ECO:0000256" key="4">
    <source>
        <dbReference type="ARBA" id="ARBA00023136"/>
    </source>
</evidence>
<dbReference type="RefSeq" id="WP_130648082.1">
    <property type="nucleotide sequence ID" value="NZ_BMHA01000001.1"/>
</dbReference>
<feature type="transmembrane region" description="Helical" evidence="5">
    <location>
        <begin position="371"/>
        <end position="390"/>
    </location>
</feature>
<keyword evidence="4 5" id="KW-0472">Membrane</keyword>
<keyword evidence="8" id="KW-1185">Reference proteome</keyword>
<evidence type="ECO:0000313" key="8">
    <source>
        <dbReference type="Proteomes" id="UP000650511"/>
    </source>
</evidence>
<organism evidence="7 8">
    <name type="scientific">Egicoccus halophilus</name>
    <dbReference type="NCBI Taxonomy" id="1670830"/>
    <lineage>
        <taxon>Bacteria</taxon>
        <taxon>Bacillati</taxon>
        <taxon>Actinomycetota</taxon>
        <taxon>Nitriliruptoria</taxon>
        <taxon>Egicoccales</taxon>
        <taxon>Egicoccaceae</taxon>
        <taxon>Egicoccus</taxon>
    </lineage>
</organism>
<dbReference type="InterPro" id="IPR036259">
    <property type="entry name" value="MFS_trans_sf"/>
</dbReference>
<feature type="transmembrane region" description="Helical" evidence="5">
    <location>
        <begin position="343"/>
        <end position="365"/>
    </location>
</feature>
<evidence type="ECO:0000256" key="5">
    <source>
        <dbReference type="SAM" id="Phobius"/>
    </source>
</evidence>
<keyword evidence="3 5" id="KW-1133">Transmembrane helix</keyword>
<proteinExistence type="predicted"/>
<evidence type="ECO:0000259" key="6">
    <source>
        <dbReference type="PROSITE" id="PS50850"/>
    </source>
</evidence>
<dbReference type="PROSITE" id="PS50850">
    <property type="entry name" value="MFS"/>
    <property type="match status" value="1"/>
</dbReference>
<keyword evidence="2 5" id="KW-0812">Transmembrane</keyword>
<dbReference type="InterPro" id="IPR052952">
    <property type="entry name" value="MFS-Transporter"/>
</dbReference>
<feature type="transmembrane region" description="Helical" evidence="5">
    <location>
        <begin position="283"/>
        <end position="301"/>
    </location>
</feature>
<reference evidence="7" key="1">
    <citation type="journal article" date="2014" name="Int. J. Syst. Evol. Microbiol.">
        <title>Complete genome sequence of Corynebacterium casei LMG S-19264T (=DSM 44701T), isolated from a smear-ripened cheese.</title>
        <authorList>
            <consortium name="US DOE Joint Genome Institute (JGI-PGF)"/>
            <person name="Walter F."/>
            <person name="Albersmeier A."/>
            <person name="Kalinowski J."/>
            <person name="Ruckert C."/>
        </authorList>
    </citation>
    <scope>NUCLEOTIDE SEQUENCE</scope>
    <source>
        <strain evidence="7">CGMCC 1.14988</strain>
    </source>
</reference>
<gene>
    <name evidence="7" type="ORF">GCM10011354_00170</name>
</gene>
<feature type="transmembrane region" description="Helical" evidence="5">
    <location>
        <begin position="307"/>
        <end position="331"/>
    </location>
</feature>
<reference evidence="7" key="2">
    <citation type="submission" date="2020-09" db="EMBL/GenBank/DDBJ databases">
        <authorList>
            <person name="Sun Q."/>
            <person name="Zhou Y."/>
        </authorList>
    </citation>
    <scope>NUCLEOTIDE SEQUENCE</scope>
    <source>
        <strain evidence="7">CGMCC 1.14988</strain>
    </source>
</reference>
<protein>
    <submittedName>
        <fullName evidence="7">MFS transporter</fullName>
    </submittedName>
</protein>
<comment type="caution">
    <text evidence="7">The sequence shown here is derived from an EMBL/GenBank/DDBJ whole genome shotgun (WGS) entry which is preliminary data.</text>
</comment>
<sequence>MPAPVLQGGGGGRGALAGSLALAMGVAPLANLSIAALSPLIVTDLGISTAQVGLLLVIPHLFTATIAAQGGRLTDRWGPRHSLLVLFAFGGGAVLATGLAPTFLWMAVALSLSGAAQSLSNPATNHAVVSYLPAGQRGHTLGIKQSGVQLCQFLVGACLPSVAVWYGWRTAIMSSAVLAGIGAVLTIRVLPATPRTESSRRLPRRDRPPPTPLPDFVRWLTAYALLIGCGVQATNAYLPLYAFSDIGFDPVAAGATAGALGGLGMAARVVWGRWSEQLDAPSSLLFIACGALVGVLALLGARHTWWLIWVGVSVHSFTALAANVVIMMTLVRRIRAGDLGRASGVLSIGMYVGFTSGPLLFGLIADLRASYVPSWAFLIIVYVLAILTAAHGRRRARPVLTG</sequence>
<dbReference type="AlphaFoldDB" id="A0A8J3EW14"/>
<feature type="transmembrane region" description="Helical" evidence="5">
    <location>
        <begin position="20"/>
        <end position="42"/>
    </location>
</feature>
<dbReference type="PANTHER" id="PTHR23527">
    <property type="entry name" value="BLL3282 PROTEIN"/>
    <property type="match status" value="1"/>
</dbReference>